<comment type="caution">
    <text evidence="1">The sequence shown here is derived from an EMBL/GenBank/DDBJ whole genome shotgun (WGS) entry which is preliminary data.</text>
</comment>
<reference evidence="1" key="1">
    <citation type="journal article" date="2022" name="Int. J. Mol. Sci.">
        <title>Draft Genome of Tanacetum Coccineum: Genomic Comparison of Closely Related Tanacetum-Family Plants.</title>
        <authorList>
            <person name="Yamashiro T."/>
            <person name="Shiraishi A."/>
            <person name="Nakayama K."/>
            <person name="Satake H."/>
        </authorList>
    </citation>
    <scope>NUCLEOTIDE SEQUENCE</scope>
</reference>
<proteinExistence type="predicted"/>
<dbReference type="PANTHER" id="PTHR15592">
    <property type="entry name" value="MATRIN 3/NUCLEAR PROTEIN 220-RELATED"/>
    <property type="match status" value="1"/>
</dbReference>
<accession>A0ABQ5DWZ9</accession>
<gene>
    <name evidence="1" type="ORF">Tco_0952445</name>
</gene>
<evidence type="ECO:0000313" key="2">
    <source>
        <dbReference type="Proteomes" id="UP001151760"/>
    </source>
</evidence>
<keyword evidence="2" id="KW-1185">Reference proteome</keyword>
<reference evidence="1" key="2">
    <citation type="submission" date="2022-01" db="EMBL/GenBank/DDBJ databases">
        <authorList>
            <person name="Yamashiro T."/>
            <person name="Shiraishi A."/>
            <person name="Satake H."/>
            <person name="Nakayama K."/>
        </authorList>
    </citation>
    <scope>NUCLEOTIDE SEQUENCE</scope>
</reference>
<protein>
    <submittedName>
        <fullName evidence="1">Polypyrimidine tract-binding protein homolog 3</fullName>
    </submittedName>
</protein>
<dbReference type="InterPro" id="IPR012677">
    <property type="entry name" value="Nucleotide-bd_a/b_plait_sf"/>
</dbReference>
<sequence>MPTTLGEAFSLARIAETRFEDERSTIAIAKPNELTARVHVQDLEQTTQKRGDEPNHIMLVTIHHMIYPIIVKVLHQVFSLLGYVEKVAIFHKSTGFQALIQAAREPKRTHLLLLLENCFSILNAEEADNTKPPFFADTFGNNGGDELETSGLKTLAKEIVDNGNGSALIFLVGYGTESEVVTGLLEEFQEGDMVDALSRVLE</sequence>
<dbReference type="Gene3D" id="3.30.70.330">
    <property type="match status" value="1"/>
</dbReference>
<dbReference type="EMBL" id="BQNB010015754">
    <property type="protein sequence ID" value="GJT43730.1"/>
    <property type="molecule type" value="Genomic_DNA"/>
</dbReference>
<dbReference type="Proteomes" id="UP001151760">
    <property type="component" value="Unassembled WGS sequence"/>
</dbReference>
<evidence type="ECO:0000313" key="1">
    <source>
        <dbReference type="EMBL" id="GJT43730.1"/>
    </source>
</evidence>
<organism evidence="1 2">
    <name type="scientific">Tanacetum coccineum</name>
    <dbReference type="NCBI Taxonomy" id="301880"/>
    <lineage>
        <taxon>Eukaryota</taxon>
        <taxon>Viridiplantae</taxon>
        <taxon>Streptophyta</taxon>
        <taxon>Embryophyta</taxon>
        <taxon>Tracheophyta</taxon>
        <taxon>Spermatophyta</taxon>
        <taxon>Magnoliopsida</taxon>
        <taxon>eudicotyledons</taxon>
        <taxon>Gunneridae</taxon>
        <taxon>Pentapetalae</taxon>
        <taxon>asterids</taxon>
        <taxon>campanulids</taxon>
        <taxon>Asterales</taxon>
        <taxon>Asteraceae</taxon>
        <taxon>Asteroideae</taxon>
        <taxon>Anthemideae</taxon>
        <taxon>Anthemidinae</taxon>
        <taxon>Tanacetum</taxon>
    </lineage>
</organism>
<name>A0ABQ5DWZ9_9ASTR</name>